<sequence length="181" mass="20085">MIVHLKDIKEEGLVVELKAEISPDDVQVHGPVCGSLLIHRAGDGVSISGTARLEMTLTCSRCLTEFDDNLDIDINLTYMPLQDEATEDDDLQVTDMDIGFYTNDELDIHQIVTEQILLNIPMKIVCQEQCLGLCPTCGLNLNDGPCRCNNGVAAAAHNETDFKTEGSANYLDRLRTKYRVR</sequence>
<dbReference type="Proteomes" id="UP001196980">
    <property type="component" value="Unassembled WGS sequence"/>
</dbReference>
<name>A0ABS6S3C6_9BACT</name>
<dbReference type="PANTHER" id="PTHR34374:SF1">
    <property type="entry name" value="LARGE RIBOSOMAL RNA SUBUNIT ACCUMULATION PROTEIN YCED HOMOLOG 1, CHLOROPLASTIC"/>
    <property type="match status" value="1"/>
</dbReference>
<accession>A0ABS6S3C6</accession>
<organism evidence="1 2">
    <name type="scientific">Candidatus Magnetobacterium casense</name>
    <dbReference type="NCBI Taxonomy" id="1455061"/>
    <lineage>
        <taxon>Bacteria</taxon>
        <taxon>Pseudomonadati</taxon>
        <taxon>Nitrospirota</taxon>
        <taxon>Thermodesulfovibrionia</taxon>
        <taxon>Thermodesulfovibrionales</taxon>
        <taxon>Candidatus Magnetobacteriaceae</taxon>
        <taxon>Candidatus Magnetobacterium</taxon>
    </lineage>
</organism>
<comment type="caution">
    <text evidence="1">The sequence shown here is derived from an EMBL/GenBank/DDBJ whole genome shotgun (WGS) entry which is preliminary data.</text>
</comment>
<keyword evidence="2" id="KW-1185">Reference proteome</keyword>
<dbReference type="EMBL" id="JABXWD010000364">
    <property type="protein sequence ID" value="MBV6342863.1"/>
    <property type="molecule type" value="Genomic_DNA"/>
</dbReference>
<gene>
    <name evidence="1" type="ORF">HWQ67_14850</name>
</gene>
<dbReference type="PANTHER" id="PTHR34374">
    <property type="entry name" value="LARGE RIBOSOMAL RNA SUBUNIT ACCUMULATION PROTEIN YCED HOMOLOG 1, CHLOROPLASTIC"/>
    <property type="match status" value="1"/>
</dbReference>
<protein>
    <submittedName>
        <fullName evidence="1">DUF177 domain-containing protein</fullName>
    </submittedName>
</protein>
<evidence type="ECO:0000313" key="1">
    <source>
        <dbReference type="EMBL" id="MBV6342863.1"/>
    </source>
</evidence>
<dbReference type="Pfam" id="PF02620">
    <property type="entry name" value="YceD"/>
    <property type="match status" value="1"/>
</dbReference>
<dbReference type="RefSeq" id="WP_218253475.1">
    <property type="nucleotide sequence ID" value="NZ_JABXWD010000364.1"/>
</dbReference>
<evidence type="ECO:0000313" key="2">
    <source>
        <dbReference type="Proteomes" id="UP001196980"/>
    </source>
</evidence>
<reference evidence="1 2" key="1">
    <citation type="journal article" date="2020" name="J Geophys Res Biogeosci">
        <title>Magnetotaxis as an Adaptation to Enable Bacterial Shuttling of Microbial Sulfur and Sulfur Cycling Across Aquatic Oxic#Anoxic Interfaces.</title>
        <authorList>
            <person name="Li J."/>
            <person name="Liu P."/>
            <person name="Wang J."/>
            <person name="Roberts A.P."/>
            <person name="Pan Y."/>
        </authorList>
    </citation>
    <scope>NUCLEOTIDE SEQUENCE [LARGE SCALE GENOMIC DNA]</scope>
    <source>
        <strain evidence="1 2">MYR-1_YQ</strain>
    </source>
</reference>
<proteinExistence type="predicted"/>
<dbReference type="InterPro" id="IPR003772">
    <property type="entry name" value="YceD"/>
</dbReference>